<keyword evidence="10" id="KW-0594">Phospholipid biosynthesis</keyword>
<comment type="subcellular location">
    <subcellularLocation>
        <location evidence="1">Endomembrane system</location>
        <topology evidence="1">Multi-pass membrane protein</topology>
    </subcellularLocation>
</comment>
<evidence type="ECO:0008006" key="14">
    <source>
        <dbReference type="Google" id="ProtNLM"/>
    </source>
</evidence>
<evidence type="ECO:0000256" key="7">
    <source>
        <dbReference type="ARBA" id="ARBA00022989"/>
    </source>
</evidence>
<dbReference type="Proteomes" id="UP001049176">
    <property type="component" value="Chromosome 1"/>
</dbReference>
<evidence type="ECO:0000256" key="8">
    <source>
        <dbReference type="ARBA" id="ARBA00023098"/>
    </source>
</evidence>
<dbReference type="GO" id="GO:0012505">
    <property type="term" value="C:endomembrane system"/>
    <property type="evidence" value="ECO:0007669"/>
    <property type="project" value="UniProtKB-SubCell"/>
</dbReference>
<dbReference type="AlphaFoldDB" id="A0A9P7V4P5"/>
<dbReference type="KEGG" id="more:E1B28_002025"/>
<evidence type="ECO:0000256" key="10">
    <source>
        <dbReference type="ARBA" id="ARBA00023209"/>
    </source>
</evidence>
<protein>
    <recommendedName>
        <fullName evidence="14">Protein-S-isoprenylcysteine O-methyltransferase</fullName>
    </recommendedName>
</protein>
<dbReference type="InterPro" id="IPR007318">
    <property type="entry name" value="Phopholipid_MeTrfase"/>
</dbReference>
<evidence type="ECO:0000313" key="13">
    <source>
        <dbReference type="Proteomes" id="UP001049176"/>
    </source>
</evidence>
<dbReference type="Gene3D" id="1.20.120.1630">
    <property type="match status" value="1"/>
</dbReference>
<evidence type="ECO:0000256" key="11">
    <source>
        <dbReference type="ARBA" id="ARBA00023264"/>
    </source>
</evidence>
<keyword evidence="9" id="KW-0472">Membrane</keyword>
<dbReference type="Pfam" id="PF04191">
    <property type="entry name" value="PEMT"/>
    <property type="match status" value="1"/>
</dbReference>
<keyword evidence="5" id="KW-0812">Transmembrane</keyword>
<evidence type="ECO:0000256" key="1">
    <source>
        <dbReference type="ARBA" id="ARBA00004127"/>
    </source>
</evidence>
<evidence type="ECO:0000256" key="3">
    <source>
        <dbReference type="ARBA" id="ARBA00022603"/>
    </source>
</evidence>
<dbReference type="GeneID" id="66071101"/>
<dbReference type="GO" id="GO:0008654">
    <property type="term" value="P:phospholipid biosynthetic process"/>
    <property type="evidence" value="ECO:0007669"/>
    <property type="project" value="UniProtKB-KW"/>
</dbReference>
<dbReference type="OrthoDB" id="422086at2759"/>
<keyword evidence="4" id="KW-0949">S-adenosyl-L-methionine</keyword>
<keyword evidence="11" id="KW-1208">Phospholipid metabolism</keyword>
<keyword evidence="3" id="KW-0489">Methyltransferase</keyword>
<dbReference type="PANTHER" id="PTHR12714:SF9">
    <property type="entry name" value="PROTEIN-S-ISOPRENYLCYSTEINE O-METHYLTRANSFERASE"/>
    <property type="match status" value="1"/>
</dbReference>
<evidence type="ECO:0000256" key="5">
    <source>
        <dbReference type="ARBA" id="ARBA00022692"/>
    </source>
</evidence>
<keyword evidence="8" id="KW-0443">Lipid metabolism</keyword>
<keyword evidence="6" id="KW-0256">Endoplasmic reticulum</keyword>
<evidence type="ECO:0000256" key="4">
    <source>
        <dbReference type="ARBA" id="ARBA00022691"/>
    </source>
</evidence>
<gene>
    <name evidence="12" type="ORF">E1B28_002025</name>
</gene>
<keyword evidence="13" id="KW-1185">Reference proteome</keyword>
<sequence length="246" mass="28117">MDIILTLETMTRLILLFLSVYLFHRTYSPPVGNFKIPALGPSFSEKREWLLLWLARYVYPSVKTAYMTVTFLECLFIIVTHYFDNPSRIFLAEYLPFPIKTPQPSPSYVATFGLLTGITGGLLRISSYKALGDAFTFNLTQTSPKLITTGPYSLVRHPSYLGMSLTSIGVSVYHLSPGSWLRESSILQSSLWKIAVGLWILMTVFAPNISLALRADDEDQLMKRMFGKEWEAWRKVVRYKIYPGLY</sequence>
<keyword evidence="2" id="KW-0444">Lipid biosynthesis</keyword>
<accession>A0A9P7V4P5</accession>
<dbReference type="EMBL" id="CM032181">
    <property type="protein sequence ID" value="KAG7100253.1"/>
    <property type="molecule type" value="Genomic_DNA"/>
</dbReference>
<dbReference type="GO" id="GO:0032259">
    <property type="term" value="P:methylation"/>
    <property type="evidence" value="ECO:0007669"/>
    <property type="project" value="UniProtKB-KW"/>
</dbReference>
<organism evidence="12 13">
    <name type="scientific">Marasmius oreades</name>
    <name type="common">fairy-ring Marasmius</name>
    <dbReference type="NCBI Taxonomy" id="181124"/>
    <lineage>
        <taxon>Eukaryota</taxon>
        <taxon>Fungi</taxon>
        <taxon>Dikarya</taxon>
        <taxon>Basidiomycota</taxon>
        <taxon>Agaricomycotina</taxon>
        <taxon>Agaricomycetes</taxon>
        <taxon>Agaricomycetidae</taxon>
        <taxon>Agaricales</taxon>
        <taxon>Marasmiineae</taxon>
        <taxon>Marasmiaceae</taxon>
        <taxon>Marasmius</taxon>
    </lineage>
</organism>
<reference evidence="12" key="1">
    <citation type="journal article" date="2021" name="Genome Biol. Evol.">
        <title>The assembled and annotated genome of the fairy-ring fungus Marasmius oreades.</title>
        <authorList>
            <person name="Hiltunen M."/>
            <person name="Ament-Velasquez S.L."/>
            <person name="Johannesson H."/>
        </authorList>
    </citation>
    <scope>NUCLEOTIDE SEQUENCE</scope>
    <source>
        <strain evidence="12">03SP1</strain>
    </source>
</reference>
<dbReference type="PANTHER" id="PTHR12714">
    <property type="entry name" value="PROTEIN-S ISOPRENYLCYSTEINE O-METHYLTRANSFERASE"/>
    <property type="match status" value="1"/>
</dbReference>
<evidence type="ECO:0000256" key="6">
    <source>
        <dbReference type="ARBA" id="ARBA00022824"/>
    </source>
</evidence>
<dbReference type="GO" id="GO:0008168">
    <property type="term" value="F:methyltransferase activity"/>
    <property type="evidence" value="ECO:0007669"/>
    <property type="project" value="UniProtKB-KW"/>
</dbReference>
<keyword evidence="7" id="KW-1133">Transmembrane helix</keyword>
<evidence type="ECO:0000256" key="2">
    <source>
        <dbReference type="ARBA" id="ARBA00022516"/>
    </source>
</evidence>
<name>A0A9P7V4P5_9AGAR</name>
<dbReference type="RefSeq" id="XP_043016723.1">
    <property type="nucleotide sequence ID" value="XM_043148009.1"/>
</dbReference>
<evidence type="ECO:0000256" key="9">
    <source>
        <dbReference type="ARBA" id="ARBA00023136"/>
    </source>
</evidence>
<proteinExistence type="predicted"/>
<keyword evidence="3" id="KW-0808">Transferase</keyword>
<evidence type="ECO:0000313" key="12">
    <source>
        <dbReference type="EMBL" id="KAG7100253.1"/>
    </source>
</evidence>
<comment type="caution">
    <text evidence="12">The sequence shown here is derived from an EMBL/GenBank/DDBJ whole genome shotgun (WGS) entry which is preliminary data.</text>
</comment>